<dbReference type="Gene3D" id="3.20.20.80">
    <property type="entry name" value="Glycosidases"/>
    <property type="match status" value="1"/>
</dbReference>
<evidence type="ECO:0000259" key="7">
    <source>
        <dbReference type="Pfam" id="PF00150"/>
    </source>
</evidence>
<dbReference type="PANTHER" id="PTHR31308">
    <property type="match status" value="1"/>
</dbReference>
<evidence type="ECO:0000256" key="5">
    <source>
        <dbReference type="SAM" id="MobiDB-lite"/>
    </source>
</evidence>
<evidence type="ECO:0000259" key="8">
    <source>
        <dbReference type="Pfam" id="PF18564"/>
    </source>
</evidence>
<dbReference type="Pfam" id="PF18564">
    <property type="entry name" value="Glyco_hydro_5_C"/>
    <property type="match status" value="1"/>
</dbReference>
<evidence type="ECO:0000256" key="2">
    <source>
        <dbReference type="ARBA" id="ARBA00022801"/>
    </source>
</evidence>
<feature type="signal peptide" evidence="6">
    <location>
        <begin position="1"/>
        <end position="29"/>
    </location>
</feature>
<sequence>MSLSCTVPVRARWPRALCALLLTALATTAMPLPTASATQASPAQAPATQAPATHAAPASPPRLTDALGRVLQLRGLNLGKDDTVTPARLAQVARSGFDLVRLDIQWSEVEPAPGHFDTGYLRYLDRVLGWADRDRLRVLVDWHQDVFGPAFGFDGAPAWATRTDGLPFAPDPSGNWFDDYFQPAVQAAFRHLYDDADLRAAQAAAYTRVAETLRGHRSLLGYYLFNEPFGPVPDPTDLPAASAALERGRLAAMYRRLIGAVRTADPDAWLFVEPTVLVGQGVPTQLPGFRDPRPGAPRIGYAPHAYDTSVEDGADWNPDDGFVTAYENAIRGYPAAHRMPVLVGEWGPPQAVTPGNAELVRRQVASMAGFATGWAMWYDCAAPDGGGYCAYTPDGMPAPGKAPAFAPYARAVAGTPVAESYDPGTATYTLTLTANAVSRRAPTVLSTPTTAWPTTPRVTVSGAPHADVRSGNGRALITLRGVRNGTRVTVTVRPRGTR</sequence>
<dbReference type="GO" id="GO:0016787">
    <property type="term" value="F:hydrolase activity"/>
    <property type="evidence" value="ECO:0007669"/>
    <property type="project" value="UniProtKB-KW"/>
</dbReference>
<reference evidence="9 10" key="1">
    <citation type="submission" date="2021-08" db="EMBL/GenBank/DDBJ databases">
        <title>Streptomyces sp. PTM05 isolated from lichen.</title>
        <authorList>
            <person name="Somphong A."/>
            <person name="Phongsopitanun W."/>
            <person name="Tanasupawat S."/>
        </authorList>
    </citation>
    <scope>NUCLEOTIDE SEQUENCE [LARGE SCALE GENOMIC DNA]</scope>
    <source>
        <strain evidence="9 10">Ptm05</strain>
    </source>
</reference>
<evidence type="ECO:0000256" key="4">
    <source>
        <dbReference type="RuleBase" id="RU361153"/>
    </source>
</evidence>
<evidence type="ECO:0000256" key="6">
    <source>
        <dbReference type="SAM" id="SignalP"/>
    </source>
</evidence>
<comment type="caution">
    <text evidence="9">The sequence shown here is derived from an EMBL/GenBank/DDBJ whole genome shotgun (WGS) entry which is preliminary data.</text>
</comment>
<dbReference type="PANTHER" id="PTHR31308:SF3">
    <property type="entry name" value="ENDOGLYCOCERAMIDASE"/>
    <property type="match status" value="1"/>
</dbReference>
<dbReference type="Pfam" id="PF00150">
    <property type="entry name" value="Cellulase"/>
    <property type="match status" value="1"/>
</dbReference>
<dbReference type="InterPro" id="IPR017853">
    <property type="entry name" value="GH"/>
</dbReference>
<accession>A0ABS7QUR4</accession>
<keyword evidence="3 4" id="KW-0326">Glycosidase</keyword>
<feature type="domain" description="Glycoside hydrolase family 5" evidence="7">
    <location>
        <begin position="68"/>
        <end position="377"/>
    </location>
</feature>
<feature type="compositionally biased region" description="Low complexity" evidence="5">
    <location>
        <begin position="36"/>
        <end position="57"/>
    </location>
</feature>
<evidence type="ECO:0000313" key="9">
    <source>
        <dbReference type="EMBL" id="MBY8886653.1"/>
    </source>
</evidence>
<dbReference type="EMBL" id="JAINVZ010000011">
    <property type="protein sequence ID" value="MBY8886653.1"/>
    <property type="molecule type" value="Genomic_DNA"/>
</dbReference>
<dbReference type="InterPro" id="IPR052066">
    <property type="entry name" value="Glycosphingolipid_Hydrolases"/>
</dbReference>
<feature type="region of interest" description="Disordered" evidence="5">
    <location>
        <begin position="36"/>
        <end position="61"/>
    </location>
</feature>
<dbReference type="Proteomes" id="UP001198565">
    <property type="component" value="Unassembled WGS sequence"/>
</dbReference>
<keyword evidence="2 4" id="KW-0378">Hydrolase</keyword>
<dbReference type="RefSeq" id="WP_222979066.1">
    <property type="nucleotide sequence ID" value="NZ_JAINVZ010000011.1"/>
</dbReference>
<organism evidence="9 10">
    <name type="scientific">Streptantibioticus parmotrematis</name>
    <dbReference type="NCBI Taxonomy" id="2873249"/>
    <lineage>
        <taxon>Bacteria</taxon>
        <taxon>Bacillati</taxon>
        <taxon>Actinomycetota</taxon>
        <taxon>Actinomycetes</taxon>
        <taxon>Kitasatosporales</taxon>
        <taxon>Streptomycetaceae</taxon>
        <taxon>Streptantibioticus</taxon>
    </lineage>
</organism>
<comment type="similarity">
    <text evidence="1 4">Belongs to the glycosyl hydrolase 5 (cellulase A) family.</text>
</comment>
<dbReference type="SUPFAM" id="SSF51445">
    <property type="entry name" value="(Trans)glycosidases"/>
    <property type="match status" value="1"/>
</dbReference>
<dbReference type="InterPro" id="IPR041036">
    <property type="entry name" value="GH5_C"/>
</dbReference>
<evidence type="ECO:0000256" key="1">
    <source>
        <dbReference type="ARBA" id="ARBA00005641"/>
    </source>
</evidence>
<keyword evidence="10" id="KW-1185">Reference proteome</keyword>
<dbReference type="Gene3D" id="2.60.40.1180">
    <property type="entry name" value="Golgi alpha-mannosidase II"/>
    <property type="match status" value="1"/>
</dbReference>
<evidence type="ECO:0000256" key="3">
    <source>
        <dbReference type="ARBA" id="ARBA00023295"/>
    </source>
</evidence>
<keyword evidence="6" id="KW-0732">Signal</keyword>
<gene>
    <name evidence="9" type="ORF">K7472_17530</name>
</gene>
<name>A0ABS7QUR4_9ACTN</name>
<evidence type="ECO:0000313" key="10">
    <source>
        <dbReference type="Proteomes" id="UP001198565"/>
    </source>
</evidence>
<dbReference type="InterPro" id="IPR013780">
    <property type="entry name" value="Glyco_hydro_b"/>
</dbReference>
<proteinExistence type="inferred from homology"/>
<protein>
    <submittedName>
        <fullName evidence="9">Glycoside hydrolase family 5 protein</fullName>
    </submittedName>
</protein>
<dbReference type="InterPro" id="IPR001547">
    <property type="entry name" value="Glyco_hydro_5"/>
</dbReference>
<feature type="chain" id="PRO_5045640065" evidence="6">
    <location>
        <begin position="30"/>
        <end position="498"/>
    </location>
</feature>
<feature type="domain" description="Glycoside hydrolase family 5 C-terminal" evidence="8">
    <location>
        <begin position="407"/>
        <end position="492"/>
    </location>
</feature>